<dbReference type="InterPro" id="IPR001119">
    <property type="entry name" value="SLH_dom"/>
</dbReference>
<dbReference type="CDD" id="cd05379">
    <property type="entry name" value="CAP_bacterial"/>
    <property type="match status" value="1"/>
</dbReference>
<keyword evidence="5" id="KW-1185">Reference proteome</keyword>
<dbReference type="InterPro" id="IPR014044">
    <property type="entry name" value="CAP_dom"/>
</dbReference>
<reference evidence="4 5" key="1">
    <citation type="submission" date="2022-12" db="EMBL/GenBank/DDBJ databases">
        <title>Draft genome sequence of Paenibacillus sp. dW9.</title>
        <authorList>
            <person name="Choi E.-W."/>
            <person name="Kim D.-U."/>
        </authorList>
    </citation>
    <scope>NUCLEOTIDE SEQUENCE [LARGE SCALE GENOMIC DNA]</scope>
    <source>
        <strain evidence="5">dW9</strain>
    </source>
</reference>
<dbReference type="PANTHER" id="PTHR31157:SF1">
    <property type="entry name" value="SCP DOMAIN-CONTAINING PROTEIN"/>
    <property type="match status" value="1"/>
</dbReference>
<dbReference type="EMBL" id="JAQAGZ010000005">
    <property type="protein sequence ID" value="MCZ8512765.1"/>
    <property type="molecule type" value="Genomic_DNA"/>
</dbReference>
<dbReference type="Pfam" id="PF00188">
    <property type="entry name" value="CAP"/>
    <property type="match status" value="1"/>
</dbReference>
<feature type="chain" id="PRO_5045721736" evidence="2">
    <location>
        <begin position="26"/>
        <end position="517"/>
    </location>
</feature>
<dbReference type="InterPro" id="IPR029410">
    <property type="entry name" value="CAP_assoc"/>
</dbReference>
<feature type="domain" description="SLH" evidence="3">
    <location>
        <begin position="30"/>
        <end position="93"/>
    </location>
</feature>
<sequence length="517" mass="56018">MKSSWLLTRCLSAALVLSCTLSVHAAGTDAAAPRFSDTANHWAQDSINWAVQNKVIDGYEDHTFRPDQTVAETEFLAMLLRAYPGGALTPASSAEPWYAPYYRYADSKHWPTLHSADPNQYNRGLVARLIAASAGQQASISVIDAVKYLLEQKLSQGKTSATVDGYQASDRLSRAEAVTFIRNLKSKPHQPVAASGEPDVNRNAVPTPPANPQPPVQAALTAFAPLPAAGLSSANTDASVSGIAIGDPVTSVIAKLGDPARKDPSEYGFQWYIYNQSYADYVQIGVRDDQVVGLYASGLSGFAGKGLTDRSTREEVLKLYGNPLAGLVKGNTRFVQNYGKNEYGTYDLGKAYVTFFYDLYSNNAISGIQVIEKSTEQALAAFYPAASDELARAYERESFDLANAGRARMGLPAFAWDDAAAGTARGHSQDMADNAYFDHTDRSGQTPFDRMKNDGIRYHAAAENIAAGQTSAIFAHHGWMNSEGHRKNLLSPYARLGVGVAFGGPMHLYYTQNFYTP</sequence>
<dbReference type="Proteomes" id="UP001527882">
    <property type="component" value="Unassembled WGS sequence"/>
</dbReference>
<protein>
    <submittedName>
        <fullName evidence="4">CAP-associated domain-containing protein</fullName>
    </submittedName>
</protein>
<dbReference type="Gene3D" id="3.40.33.10">
    <property type="entry name" value="CAP"/>
    <property type="match status" value="1"/>
</dbReference>
<feature type="region of interest" description="Disordered" evidence="1">
    <location>
        <begin position="188"/>
        <end position="214"/>
    </location>
</feature>
<dbReference type="Pfam" id="PF00395">
    <property type="entry name" value="SLH"/>
    <property type="match status" value="1"/>
</dbReference>
<proteinExistence type="predicted"/>
<feature type="signal peptide" evidence="2">
    <location>
        <begin position="1"/>
        <end position="25"/>
    </location>
</feature>
<comment type="caution">
    <text evidence="4">The sequence shown here is derived from an EMBL/GenBank/DDBJ whole genome shotgun (WGS) entry which is preliminary data.</text>
</comment>
<evidence type="ECO:0000256" key="1">
    <source>
        <dbReference type="SAM" id="MobiDB-lite"/>
    </source>
</evidence>
<gene>
    <name evidence="4" type="ORF">O9H85_10130</name>
</gene>
<dbReference type="PROSITE" id="PS51272">
    <property type="entry name" value="SLH"/>
    <property type="match status" value="1"/>
</dbReference>
<dbReference type="Pfam" id="PF14504">
    <property type="entry name" value="CAP_assoc_N"/>
    <property type="match status" value="1"/>
</dbReference>
<dbReference type="PANTHER" id="PTHR31157">
    <property type="entry name" value="SCP DOMAIN-CONTAINING PROTEIN"/>
    <property type="match status" value="1"/>
</dbReference>
<name>A0ABT4Q7B3_9BACL</name>
<evidence type="ECO:0000259" key="3">
    <source>
        <dbReference type="PROSITE" id="PS51272"/>
    </source>
</evidence>
<evidence type="ECO:0000313" key="4">
    <source>
        <dbReference type="EMBL" id="MCZ8512765.1"/>
    </source>
</evidence>
<evidence type="ECO:0000313" key="5">
    <source>
        <dbReference type="Proteomes" id="UP001527882"/>
    </source>
</evidence>
<evidence type="ECO:0000256" key="2">
    <source>
        <dbReference type="SAM" id="SignalP"/>
    </source>
</evidence>
<organism evidence="4 5">
    <name type="scientific">Paenibacillus gyeongsangnamensis</name>
    <dbReference type="NCBI Taxonomy" id="3388067"/>
    <lineage>
        <taxon>Bacteria</taxon>
        <taxon>Bacillati</taxon>
        <taxon>Bacillota</taxon>
        <taxon>Bacilli</taxon>
        <taxon>Bacillales</taxon>
        <taxon>Paenibacillaceae</taxon>
        <taxon>Paenibacillus</taxon>
    </lineage>
</organism>
<keyword evidence="2" id="KW-0732">Signal</keyword>
<dbReference type="SUPFAM" id="SSF55797">
    <property type="entry name" value="PR-1-like"/>
    <property type="match status" value="1"/>
</dbReference>
<dbReference type="InterPro" id="IPR035940">
    <property type="entry name" value="CAP_sf"/>
</dbReference>
<dbReference type="RefSeq" id="WP_269881214.1">
    <property type="nucleotide sequence ID" value="NZ_JAQAGZ010000005.1"/>
</dbReference>
<accession>A0ABT4Q7B3</accession>